<proteinExistence type="predicted"/>
<dbReference type="AlphaFoldDB" id="H0HZ04"/>
<organism evidence="1 2">
    <name type="scientific">Mesorhizobium alhagi CCNWXJ12-2</name>
    <dbReference type="NCBI Taxonomy" id="1107882"/>
    <lineage>
        <taxon>Bacteria</taxon>
        <taxon>Pseudomonadati</taxon>
        <taxon>Pseudomonadota</taxon>
        <taxon>Alphaproteobacteria</taxon>
        <taxon>Hyphomicrobiales</taxon>
        <taxon>Phyllobacteriaceae</taxon>
        <taxon>Allomesorhizobium</taxon>
    </lineage>
</organism>
<feature type="non-terminal residue" evidence="1">
    <location>
        <position position="1"/>
    </location>
</feature>
<evidence type="ECO:0000313" key="1">
    <source>
        <dbReference type="EMBL" id="EHK54033.1"/>
    </source>
</evidence>
<dbReference type="EMBL" id="AHAM01000239">
    <property type="protein sequence ID" value="EHK54033.1"/>
    <property type="molecule type" value="Genomic_DNA"/>
</dbReference>
<name>H0HZ04_9HYPH</name>
<evidence type="ECO:0000313" key="2">
    <source>
        <dbReference type="Proteomes" id="UP000003250"/>
    </source>
</evidence>
<dbReference type="PATRIC" id="fig|1107882.3.peg.5264"/>
<sequence length="79" mass="8722">GYLAMGGQIVDATIVAAPKQRNSDAEKADIKAGKVPEAWKNKPAKLRQKDRDARWTVKFSKAKADEEGKTKQRDIAVRA</sequence>
<accession>H0HZ04</accession>
<dbReference type="Proteomes" id="UP000003250">
    <property type="component" value="Unassembled WGS sequence"/>
</dbReference>
<keyword evidence="2" id="KW-1185">Reference proteome</keyword>
<gene>
    <name evidence="1" type="ORF">MAXJ12_27193</name>
</gene>
<reference evidence="1 2" key="1">
    <citation type="journal article" date="2012" name="J. Bacteriol.">
        <title>Draft Genome Sequence of Mesorhizobium alhagi CCNWXJ12-2T, a Novel Salt-Resistant Species Isolated from the Desert of Northwestern China.</title>
        <authorList>
            <person name="Zhou M."/>
            <person name="Chen W."/>
            <person name="Chen H."/>
            <person name="Wei G."/>
        </authorList>
    </citation>
    <scope>NUCLEOTIDE SEQUENCE [LARGE SCALE GENOMIC DNA]</scope>
    <source>
        <strain evidence="1 2">CCNWXJ12-2</strain>
    </source>
</reference>
<protein>
    <submittedName>
        <fullName evidence="1">Transposase (Class II)</fullName>
    </submittedName>
</protein>